<protein>
    <submittedName>
        <fullName evidence="2">Uncharacterized protein</fullName>
    </submittedName>
</protein>
<dbReference type="Proteomes" id="UP001279642">
    <property type="component" value="Unassembled WGS sequence"/>
</dbReference>
<evidence type="ECO:0000256" key="1">
    <source>
        <dbReference type="SAM" id="MobiDB-lite"/>
    </source>
</evidence>
<evidence type="ECO:0000313" key="3">
    <source>
        <dbReference type="Proteomes" id="UP001279642"/>
    </source>
</evidence>
<dbReference type="EMBL" id="JAXCLW010000003">
    <property type="protein sequence ID" value="MDY0884092.1"/>
    <property type="molecule type" value="Genomic_DNA"/>
</dbReference>
<keyword evidence="3" id="KW-1185">Reference proteome</keyword>
<accession>A0ABU5EDV7</accession>
<name>A0ABU5EDV7_9PROT</name>
<feature type="region of interest" description="Disordered" evidence="1">
    <location>
        <begin position="1"/>
        <end position="27"/>
    </location>
</feature>
<comment type="caution">
    <text evidence="2">The sequence shown here is derived from an EMBL/GenBank/DDBJ whole genome shotgun (WGS) entry which is preliminary data.</text>
</comment>
<evidence type="ECO:0000313" key="2">
    <source>
        <dbReference type="EMBL" id="MDY0884092.1"/>
    </source>
</evidence>
<gene>
    <name evidence="2" type="ORF">SMD27_14680</name>
</gene>
<organism evidence="2 3">
    <name type="scientific">Dongia soli</name>
    <dbReference type="NCBI Taxonomy" id="600628"/>
    <lineage>
        <taxon>Bacteria</taxon>
        <taxon>Pseudomonadati</taxon>
        <taxon>Pseudomonadota</taxon>
        <taxon>Alphaproteobacteria</taxon>
        <taxon>Rhodospirillales</taxon>
        <taxon>Dongiaceae</taxon>
        <taxon>Dongia</taxon>
    </lineage>
</organism>
<proteinExistence type="predicted"/>
<dbReference type="RefSeq" id="WP_320509148.1">
    <property type="nucleotide sequence ID" value="NZ_JAXCLW010000003.1"/>
</dbReference>
<feature type="compositionally biased region" description="Basic and acidic residues" evidence="1">
    <location>
        <begin position="1"/>
        <end position="17"/>
    </location>
</feature>
<reference evidence="2 3" key="1">
    <citation type="journal article" date="2016" name="Antonie Van Leeuwenhoek">
        <title>Dongia soli sp. nov., isolated from soil from Dokdo, Korea.</title>
        <authorList>
            <person name="Kim D.U."/>
            <person name="Lee H."/>
            <person name="Kim H."/>
            <person name="Kim S.G."/>
            <person name="Ka J.O."/>
        </authorList>
    </citation>
    <scope>NUCLEOTIDE SEQUENCE [LARGE SCALE GENOMIC DNA]</scope>
    <source>
        <strain evidence="2 3">D78</strain>
    </source>
</reference>
<sequence>MEEKMTEAEAGRRHTLQDKAGQPKRRSRVFRRVKRLRLWLNRVLAAHSEVGDPAVFDNDVFPWIGNLERHWPAIRAEVEALVRSGEEIVRRHSP</sequence>